<keyword evidence="1" id="KW-0812">Transmembrane</keyword>
<evidence type="ECO:0000313" key="2">
    <source>
        <dbReference type="EMBL" id="KAF4654902.1"/>
    </source>
</evidence>
<keyword evidence="3" id="KW-1185">Reference proteome</keyword>
<sequence length="369" mass="41581">MLGTGIKLHAWTGLSFPDYRDTGPDWFVSHTWSSRFYEKVGVLILRFTSGLPFVIASLLSLVCRYYLSFPPALCVLLSWVFLVTGLLLEVFICFNGRTVFFDRFCIHQSNPVLLEQGIGHIDHAVRSCKNLGIMWSRDYFKRLWCVYEAGLFLDTHPLEKVEIWPQCFVTYVMFWGSISSLHWSLQFVAPSNFWYILYFTVAVVFTSIEDYPNRTAFAEDFSSASSPLALECSRESDAAVITNKVASKHGSVEKLCSSLRSTFGVDHVSRRLLLAVLFVIAYPTVLAVVLGDNPWVFIIEVCGRIFVHLVCYVLPKLKHSLSSSLCFTFFILCGLLGAIILLSSVPLAISLAVLAYLLSRYMVACSGRC</sequence>
<dbReference type="AlphaFoldDB" id="A0A7J6L6U1"/>
<protein>
    <submittedName>
        <fullName evidence="2">Uncharacterized protein</fullName>
    </submittedName>
</protein>
<keyword evidence="1" id="KW-1133">Transmembrane helix</keyword>
<reference evidence="2 3" key="1">
    <citation type="submission" date="2020-04" db="EMBL/GenBank/DDBJ databases">
        <title>Perkinsus chesapeaki whole genome sequence.</title>
        <authorList>
            <person name="Bogema D.R."/>
        </authorList>
    </citation>
    <scope>NUCLEOTIDE SEQUENCE [LARGE SCALE GENOMIC DNA]</scope>
    <source>
        <strain evidence="2">ATCC PRA-425</strain>
    </source>
</reference>
<organism evidence="2 3">
    <name type="scientific">Perkinsus chesapeaki</name>
    <name type="common">Clam parasite</name>
    <name type="synonym">Perkinsus andrewsi</name>
    <dbReference type="NCBI Taxonomy" id="330153"/>
    <lineage>
        <taxon>Eukaryota</taxon>
        <taxon>Sar</taxon>
        <taxon>Alveolata</taxon>
        <taxon>Perkinsozoa</taxon>
        <taxon>Perkinsea</taxon>
        <taxon>Perkinsida</taxon>
        <taxon>Perkinsidae</taxon>
        <taxon>Perkinsus</taxon>
    </lineage>
</organism>
<accession>A0A7J6L6U1</accession>
<proteinExistence type="predicted"/>
<feature type="transmembrane region" description="Helical" evidence="1">
    <location>
        <begin position="191"/>
        <end position="208"/>
    </location>
</feature>
<feature type="transmembrane region" description="Helical" evidence="1">
    <location>
        <begin position="43"/>
        <end position="67"/>
    </location>
</feature>
<dbReference type="OrthoDB" id="430688at2759"/>
<evidence type="ECO:0000313" key="3">
    <source>
        <dbReference type="Proteomes" id="UP000591131"/>
    </source>
</evidence>
<feature type="transmembrane region" description="Helical" evidence="1">
    <location>
        <begin position="272"/>
        <end position="289"/>
    </location>
</feature>
<name>A0A7J6L6U1_PERCH</name>
<dbReference type="SUPFAM" id="SSF52200">
    <property type="entry name" value="Toll/Interleukin receptor TIR domain"/>
    <property type="match status" value="1"/>
</dbReference>
<comment type="caution">
    <text evidence="2">The sequence shown here is derived from an EMBL/GenBank/DDBJ whole genome shotgun (WGS) entry which is preliminary data.</text>
</comment>
<gene>
    <name evidence="2" type="ORF">FOL47_009704</name>
</gene>
<dbReference type="Proteomes" id="UP000591131">
    <property type="component" value="Unassembled WGS sequence"/>
</dbReference>
<evidence type="ECO:0000256" key="1">
    <source>
        <dbReference type="SAM" id="Phobius"/>
    </source>
</evidence>
<feature type="transmembrane region" description="Helical" evidence="1">
    <location>
        <begin position="326"/>
        <end position="358"/>
    </location>
</feature>
<feature type="transmembrane region" description="Helical" evidence="1">
    <location>
        <begin position="73"/>
        <end position="94"/>
    </location>
</feature>
<dbReference type="InterPro" id="IPR035897">
    <property type="entry name" value="Toll_tir_struct_dom_sf"/>
</dbReference>
<feature type="transmembrane region" description="Helical" evidence="1">
    <location>
        <begin position="295"/>
        <end position="314"/>
    </location>
</feature>
<dbReference type="EMBL" id="JAAPAO010000695">
    <property type="protein sequence ID" value="KAF4654902.1"/>
    <property type="molecule type" value="Genomic_DNA"/>
</dbReference>
<keyword evidence="1" id="KW-0472">Membrane</keyword>